<dbReference type="Proteomes" id="UP000076837">
    <property type="component" value="Unassembled WGS sequence"/>
</dbReference>
<organism evidence="1 2">
    <name type="scientific">Didymella rabiei</name>
    <name type="common">Chickpea ascochyta blight fungus</name>
    <name type="synonym">Mycosphaerella rabiei</name>
    <dbReference type="NCBI Taxonomy" id="5454"/>
    <lineage>
        <taxon>Eukaryota</taxon>
        <taxon>Fungi</taxon>
        <taxon>Dikarya</taxon>
        <taxon>Ascomycota</taxon>
        <taxon>Pezizomycotina</taxon>
        <taxon>Dothideomycetes</taxon>
        <taxon>Pleosporomycetidae</taxon>
        <taxon>Pleosporales</taxon>
        <taxon>Pleosporineae</taxon>
        <taxon>Didymellaceae</taxon>
        <taxon>Ascochyta</taxon>
    </lineage>
</organism>
<reference evidence="1 2" key="1">
    <citation type="journal article" date="2016" name="Sci. Rep.">
        <title>Draft genome sequencing and secretome analysis of fungal phytopathogen Ascochyta rabiei provides insight into the necrotrophic effector repertoire.</title>
        <authorList>
            <person name="Verma S."/>
            <person name="Gazara R.K."/>
            <person name="Nizam S."/>
            <person name="Parween S."/>
            <person name="Chattopadhyay D."/>
            <person name="Verma P.K."/>
        </authorList>
    </citation>
    <scope>NUCLEOTIDE SEQUENCE [LARGE SCALE GENOMIC DNA]</scope>
    <source>
        <strain evidence="1 2">ArDII</strain>
    </source>
</reference>
<evidence type="ECO:0000313" key="2">
    <source>
        <dbReference type="Proteomes" id="UP000076837"/>
    </source>
</evidence>
<gene>
    <name evidence="1" type="ORF">ST47_g4789</name>
</gene>
<sequence>MKGAGVFQDEFDNCDLLLFELVRVDRAYRRRGLAIPVDAVYEWSEGLGRGYLFNLYPVSDEESLHTMPNNKLLRVVSSCLGEVSTDDPRWHITYHPGSNILHFAAAGSKVLTVNWLLKHNSELRDQHTMAGQTALDKLEAELEEFRT</sequence>
<comment type="caution">
    <text evidence="1">The sequence shown here is derived from an EMBL/GenBank/DDBJ whole genome shotgun (WGS) entry which is preliminary data.</text>
</comment>
<accession>A0A163F224</accession>
<protein>
    <submittedName>
        <fullName evidence="1">Uncharacterized protein</fullName>
    </submittedName>
</protein>
<dbReference type="EMBL" id="JYNV01000176">
    <property type="protein sequence ID" value="KZM24091.1"/>
    <property type="molecule type" value="Genomic_DNA"/>
</dbReference>
<keyword evidence="2" id="KW-1185">Reference proteome</keyword>
<proteinExistence type="predicted"/>
<name>A0A163F224_DIDRA</name>
<dbReference type="OrthoDB" id="3919855at2759"/>
<evidence type="ECO:0000313" key="1">
    <source>
        <dbReference type="EMBL" id="KZM24091.1"/>
    </source>
</evidence>
<dbReference type="AlphaFoldDB" id="A0A163F224"/>